<dbReference type="NCBIfam" id="NF004979">
    <property type="entry name" value="PRK06357.1"/>
    <property type="match status" value="1"/>
</dbReference>
<feature type="domain" description="Class II aldolase/adducin N-terminal" evidence="3">
    <location>
        <begin position="8"/>
        <end position="191"/>
    </location>
</feature>
<keyword evidence="5" id="KW-1185">Reference proteome</keyword>
<dbReference type="GO" id="GO:0016832">
    <property type="term" value="F:aldehyde-lyase activity"/>
    <property type="evidence" value="ECO:0007669"/>
    <property type="project" value="TreeGrafter"/>
</dbReference>
<proteinExistence type="predicted"/>
<evidence type="ECO:0000313" key="4">
    <source>
        <dbReference type="EMBL" id="MBD1382802.1"/>
    </source>
</evidence>
<dbReference type="InterPro" id="IPR036409">
    <property type="entry name" value="Aldolase_II/adducin_N_sf"/>
</dbReference>
<dbReference type="PANTHER" id="PTHR22789">
    <property type="entry name" value="FUCULOSE PHOSPHATE ALDOLASE"/>
    <property type="match status" value="1"/>
</dbReference>
<dbReference type="EMBL" id="JACXAI010000037">
    <property type="protein sequence ID" value="MBD1382802.1"/>
    <property type="molecule type" value="Genomic_DNA"/>
</dbReference>
<dbReference type="SUPFAM" id="SSF53639">
    <property type="entry name" value="AraD/HMP-PK domain-like"/>
    <property type="match status" value="1"/>
</dbReference>
<dbReference type="RefSeq" id="WP_191161359.1">
    <property type="nucleotide sequence ID" value="NZ_JACXAI010000037.1"/>
</dbReference>
<sequence>MLYRKERTELCEIVHMMFQRFETNTAGGNVSVRMNEDHIIMTPTLMSQQKLCNLKPYEILVVDMNEQKVEGEGGITREINMHMACYLERPDIGCVLHAHPKESLVFATAGLAPPNLTEGTQKLGDIPVLPFAPATSLELAETVRSHVRSLEDSSLPRAMLLRTHGILVLDKTLHKAYDILERIEFNSYVASKVLLFDALNIKKMEDQMQYQFNLKE</sequence>
<protein>
    <submittedName>
        <fullName evidence="4">Class II aldolase/adducin family protein</fullName>
    </submittedName>
</protein>
<dbReference type="GO" id="GO:0019323">
    <property type="term" value="P:pentose catabolic process"/>
    <property type="evidence" value="ECO:0007669"/>
    <property type="project" value="TreeGrafter"/>
</dbReference>
<accession>A0A926S016</accession>
<dbReference type="InterPro" id="IPR001303">
    <property type="entry name" value="Aldolase_II/adducin_N"/>
</dbReference>
<dbReference type="PANTHER" id="PTHR22789:SF0">
    <property type="entry name" value="3-OXO-TETRONATE 4-PHOSPHATE DECARBOXYLASE-RELATED"/>
    <property type="match status" value="1"/>
</dbReference>
<evidence type="ECO:0000256" key="1">
    <source>
        <dbReference type="ARBA" id="ARBA00022723"/>
    </source>
</evidence>
<dbReference type="InterPro" id="IPR050197">
    <property type="entry name" value="Aldolase_class_II_sugar_metab"/>
</dbReference>
<dbReference type="GO" id="GO:0005829">
    <property type="term" value="C:cytosol"/>
    <property type="evidence" value="ECO:0007669"/>
    <property type="project" value="TreeGrafter"/>
</dbReference>
<evidence type="ECO:0000259" key="3">
    <source>
        <dbReference type="SMART" id="SM01007"/>
    </source>
</evidence>
<comment type="caution">
    <text evidence="4">The sequence shown here is derived from an EMBL/GenBank/DDBJ whole genome shotgun (WGS) entry which is preliminary data.</text>
</comment>
<reference evidence="4" key="1">
    <citation type="submission" date="2020-09" db="EMBL/GenBank/DDBJ databases">
        <title>A novel bacterium of genus Bacillus, isolated from South China Sea.</title>
        <authorList>
            <person name="Huang H."/>
            <person name="Mo K."/>
            <person name="Hu Y."/>
        </authorList>
    </citation>
    <scope>NUCLEOTIDE SEQUENCE</scope>
    <source>
        <strain evidence="4">IB182487</strain>
    </source>
</reference>
<dbReference type="Pfam" id="PF00596">
    <property type="entry name" value="Aldolase_II"/>
    <property type="match status" value="1"/>
</dbReference>
<keyword evidence="2" id="KW-0456">Lyase</keyword>
<name>A0A926S016_9BACI</name>
<evidence type="ECO:0000313" key="5">
    <source>
        <dbReference type="Proteomes" id="UP000626844"/>
    </source>
</evidence>
<keyword evidence="1" id="KW-0479">Metal-binding</keyword>
<dbReference type="GO" id="GO:0046872">
    <property type="term" value="F:metal ion binding"/>
    <property type="evidence" value="ECO:0007669"/>
    <property type="project" value="UniProtKB-KW"/>
</dbReference>
<organism evidence="4 5">
    <name type="scientific">Metabacillus arenae</name>
    <dbReference type="NCBI Taxonomy" id="2771434"/>
    <lineage>
        <taxon>Bacteria</taxon>
        <taxon>Bacillati</taxon>
        <taxon>Bacillota</taxon>
        <taxon>Bacilli</taxon>
        <taxon>Bacillales</taxon>
        <taxon>Bacillaceae</taxon>
        <taxon>Metabacillus</taxon>
    </lineage>
</organism>
<gene>
    <name evidence="4" type="ORF">IC621_21610</name>
</gene>
<evidence type="ECO:0000256" key="2">
    <source>
        <dbReference type="ARBA" id="ARBA00023239"/>
    </source>
</evidence>
<dbReference type="SMART" id="SM01007">
    <property type="entry name" value="Aldolase_II"/>
    <property type="match status" value="1"/>
</dbReference>
<dbReference type="Proteomes" id="UP000626844">
    <property type="component" value="Unassembled WGS sequence"/>
</dbReference>
<dbReference type="AlphaFoldDB" id="A0A926S016"/>
<dbReference type="Gene3D" id="3.40.225.10">
    <property type="entry name" value="Class II aldolase/adducin N-terminal domain"/>
    <property type="match status" value="1"/>
</dbReference>